<keyword evidence="1" id="KW-0472">Membrane</keyword>
<dbReference type="STRING" id="364200.SAMN04488515_2049"/>
<dbReference type="EMBL" id="FOIZ01000001">
    <property type="protein sequence ID" value="SEW28916.1"/>
    <property type="molecule type" value="Genomic_DNA"/>
</dbReference>
<feature type="transmembrane region" description="Helical" evidence="1">
    <location>
        <begin position="69"/>
        <end position="91"/>
    </location>
</feature>
<protein>
    <submittedName>
        <fullName evidence="2">Uncharacterized protein</fullName>
    </submittedName>
</protein>
<dbReference type="RefSeq" id="WP_089993508.1">
    <property type="nucleotide sequence ID" value="NZ_FOIZ01000001.1"/>
</dbReference>
<dbReference type="Proteomes" id="UP000199167">
    <property type="component" value="Unassembled WGS sequence"/>
</dbReference>
<feature type="transmembrane region" description="Helical" evidence="1">
    <location>
        <begin position="29"/>
        <end position="49"/>
    </location>
</feature>
<evidence type="ECO:0000313" key="2">
    <source>
        <dbReference type="EMBL" id="SEW28916.1"/>
    </source>
</evidence>
<feature type="transmembrane region" description="Helical" evidence="1">
    <location>
        <begin position="103"/>
        <end position="134"/>
    </location>
</feature>
<name>A0A1I0QP81_9RHOB</name>
<keyword evidence="1" id="KW-0812">Transmembrane</keyword>
<keyword evidence="1" id="KW-1133">Transmembrane helix</keyword>
<dbReference type="AlphaFoldDB" id="A0A1I0QP81"/>
<organism evidence="2 3">
    <name type="scientific">Cognatiyoonia koreensis</name>
    <dbReference type="NCBI Taxonomy" id="364200"/>
    <lineage>
        <taxon>Bacteria</taxon>
        <taxon>Pseudomonadati</taxon>
        <taxon>Pseudomonadota</taxon>
        <taxon>Alphaproteobacteria</taxon>
        <taxon>Rhodobacterales</taxon>
        <taxon>Paracoccaceae</taxon>
        <taxon>Cognatiyoonia</taxon>
    </lineage>
</organism>
<dbReference type="OrthoDB" id="9835991at2"/>
<accession>A0A1I0QP81</accession>
<keyword evidence="3" id="KW-1185">Reference proteome</keyword>
<proteinExistence type="predicted"/>
<evidence type="ECO:0000256" key="1">
    <source>
        <dbReference type="SAM" id="Phobius"/>
    </source>
</evidence>
<reference evidence="2 3" key="1">
    <citation type="submission" date="2016-10" db="EMBL/GenBank/DDBJ databases">
        <authorList>
            <person name="de Groot N.N."/>
        </authorList>
    </citation>
    <scope>NUCLEOTIDE SEQUENCE [LARGE SCALE GENOMIC DNA]</scope>
    <source>
        <strain evidence="2 3">DSM 17925</strain>
    </source>
</reference>
<gene>
    <name evidence="2" type="ORF">SAMN04488515_2049</name>
</gene>
<sequence length="137" mass="14770">MTSKEQKISNKDQVTTPIQDGIIKDLSLLAFRTMVTLNGGAFLVLLTYLGNVDISHAPFELSVPKVKSALFFFLAGISATLIGIAVAYTSAQATNSGRSVFRYNFVIFISVMTGPAIFSAIFFVRGVFLAITAIQVP</sequence>
<evidence type="ECO:0000313" key="3">
    <source>
        <dbReference type="Proteomes" id="UP000199167"/>
    </source>
</evidence>